<keyword evidence="1" id="KW-0472">Membrane</keyword>
<accession>U2S2E6</accession>
<keyword evidence="3" id="KW-1185">Reference proteome</keyword>
<keyword evidence="1" id="KW-1133">Transmembrane helix</keyword>
<feature type="transmembrane region" description="Helical" evidence="1">
    <location>
        <begin position="31"/>
        <end position="51"/>
    </location>
</feature>
<comment type="caution">
    <text evidence="2">The sequence shown here is derived from an EMBL/GenBank/DDBJ whole genome shotgun (WGS) entry which is preliminary data.</text>
</comment>
<feature type="transmembrane region" description="Helical" evidence="1">
    <location>
        <begin position="233"/>
        <end position="251"/>
    </location>
</feature>
<dbReference type="OrthoDB" id="10016361at2"/>
<feature type="transmembrane region" description="Helical" evidence="1">
    <location>
        <begin position="57"/>
        <end position="85"/>
    </location>
</feature>
<dbReference type="Proteomes" id="UP000017052">
    <property type="component" value="Unassembled WGS sequence"/>
</dbReference>
<feature type="transmembrane region" description="Helical" evidence="1">
    <location>
        <begin position="141"/>
        <end position="164"/>
    </location>
</feature>
<name>U2S2E6_9ACTN</name>
<dbReference type="EMBL" id="ACVN02000098">
    <property type="protein sequence ID" value="ERK59908.1"/>
    <property type="molecule type" value="Genomic_DNA"/>
</dbReference>
<evidence type="ECO:0000256" key="1">
    <source>
        <dbReference type="SAM" id="Phobius"/>
    </source>
</evidence>
<sequence length="261" mass="27005">MPKADRVHVVGVTAERVMRGELYRVVTTRSVWFLVGAELLIVALFSLLVGVPGVQTAVLLAGMLGAVIAGAEYSSGALLMTLVAVGRRGLLFWARVLCAVLAAALPAFVLMVVLVLVRNPYLHFAQDGSGGAIGPLGTGEALLLVCRGAFVLALAGLIGASLAVIAKSVSVAVIILALCFGLGQMLAIMVPALFSGGQFALIAPDWVNAILPSAVLTRLLGGDFASGTGLLDALPLTVLLALAWCLPFVLWGHHTFVRSSL</sequence>
<keyword evidence="1" id="KW-0812">Transmembrane</keyword>
<dbReference type="RefSeq" id="WP_021796923.1">
    <property type="nucleotide sequence ID" value="NZ_ACVN02000098.1"/>
</dbReference>
<feature type="transmembrane region" description="Helical" evidence="1">
    <location>
        <begin position="92"/>
        <end position="117"/>
    </location>
</feature>
<organism evidence="2 3">
    <name type="scientific">Propionibacterium acidifaciens F0233</name>
    <dbReference type="NCBI Taxonomy" id="553198"/>
    <lineage>
        <taxon>Bacteria</taxon>
        <taxon>Bacillati</taxon>
        <taxon>Actinomycetota</taxon>
        <taxon>Actinomycetes</taxon>
        <taxon>Propionibacteriales</taxon>
        <taxon>Propionibacteriaceae</taxon>
        <taxon>Propionibacterium</taxon>
    </lineage>
</organism>
<evidence type="ECO:0000313" key="2">
    <source>
        <dbReference type="EMBL" id="ERK59908.1"/>
    </source>
</evidence>
<dbReference type="GeneID" id="95358854"/>
<proteinExistence type="predicted"/>
<gene>
    <name evidence="2" type="ORF">HMPREF0682_1022</name>
</gene>
<reference evidence="2" key="1">
    <citation type="submission" date="2013-08" db="EMBL/GenBank/DDBJ databases">
        <authorList>
            <person name="Durkin A.S."/>
            <person name="Haft D.R."/>
            <person name="McCorrison J."/>
            <person name="Torralba M."/>
            <person name="Gillis M."/>
            <person name="Haft D.H."/>
            <person name="Methe B."/>
            <person name="Sutton G."/>
            <person name="Nelson K.E."/>
        </authorList>
    </citation>
    <scope>NUCLEOTIDE SEQUENCE [LARGE SCALE GENOMIC DNA]</scope>
    <source>
        <strain evidence="2">F0233</strain>
    </source>
</reference>
<feature type="transmembrane region" description="Helical" evidence="1">
    <location>
        <begin position="171"/>
        <end position="194"/>
    </location>
</feature>
<dbReference type="AlphaFoldDB" id="U2S2E6"/>
<protein>
    <submittedName>
        <fullName evidence="2">ABC-2 family transporter protein</fullName>
    </submittedName>
</protein>
<evidence type="ECO:0000313" key="3">
    <source>
        <dbReference type="Proteomes" id="UP000017052"/>
    </source>
</evidence>